<evidence type="ECO:0000256" key="1">
    <source>
        <dbReference type="SAM" id="MobiDB-lite"/>
    </source>
</evidence>
<feature type="compositionally biased region" description="Basic residues" evidence="1">
    <location>
        <begin position="223"/>
        <end position="234"/>
    </location>
</feature>
<protein>
    <submittedName>
        <fullName evidence="2">Uncharacterized protein</fullName>
    </submittedName>
</protein>
<proteinExistence type="predicted"/>
<organism evidence="2 3">
    <name type="scientific">Gymnopilus junonius</name>
    <name type="common">Spectacular rustgill mushroom</name>
    <name type="synonym">Gymnopilus spectabilis subsp. junonius</name>
    <dbReference type="NCBI Taxonomy" id="109634"/>
    <lineage>
        <taxon>Eukaryota</taxon>
        <taxon>Fungi</taxon>
        <taxon>Dikarya</taxon>
        <taxon>Basidiomycota</taxon>
        <taxon>Agaricomycotina</taxon>
        <taxon>Agaricomycetes</taxon>
        <taxon>Agaricomycetidae</taxon>
        <taxon>Agaricales</taxon>
        <taxon>Agaricineae</taxon>
        <taxon>Hymenogastraceae</taxon>
        <taxon>Gymnopilus</taxon>
    </lineage>
</organism>
<dbReference type="Proteomes" id="UP000724874">
    <property type="component" value="Unassembled WGS sequence"/>
</dbReference>
<dbReference type="EMBL" id="JADNYJ010000064">
    <property type="protein sequence ID" value="KAF8894378.1"/>
    <property type="molecule type" value="Genomic_DNA"/>
</dbReference>
<comment type="caution">
    <text evidence="2">The sequence shown here is derived from an EMBL/GenBank/DDBJ whole genome shotgun (WGS) entry which is preliminary data.</text>
</comment>
<keyword evidence="3" id="KW-1185">Reference proteome</keyword>
<gene>
    <name evidence="2" type="ORF">CPB84DRAFT_1848508</name>
</gene>
<reference evidence="2" key="1">
    <citation type="submission" date="2020-11" db="EMBL/GenBank/DDBJ databases">
        <authorList>
            <consortium name="DOE Joint Genome Institute"/>
            <person name="Ahrendt S."/>
            <person name="Riley R."/>
            <person name="Andreopoulos W."/>
            <person name="LaButti K."/>
            <person name="Pangilinan J."/>
            <person name="Ruiz-duenas F.J."/>
            <person name="Barrasa J.M."/>
            <person name="Sanchez-Garcia M."/>
            <person name="Camarero S."/>
            <person name="Miyauchi S."/>
            <person name="Serrano A."/>
            <person name="Linde D."/>
            <person name="Babiker R."/>
            <person name="Drula E."/>
            <person name="Ayuso-Fernandez I."/>
            <person name="Pacheco R."/>
            <person name="Padilla G."/>
            <person name="Ferreira P."/>
            <person name="Barriuso J."/>
            <person name="Kellner H."/>
            <person name="Castanera R."/>
            <person name="Alfaro M."/>
            <person name="Ramirez L."/>
            <person name="Pisabarro A.G."/>
            <person name="Kuo A."/>
            <person name="Tritt A."/>
            <person name="Lipzen A."/>
            <person name="He G."/>
            <person name="Yan M."/>
            <person name="Ng V."/>
            <person name="Cullen D."/>
            <person name="Martin F."/>
            <person name="Rosso M.-N."/>
            <person name="Henrissat B."/>
            <person name="Hibbett D."/>
            <person name="Martinez A.T."/>
            <person name="Grigoriev I.V."/>
        </authorList>
    </citation>
    <scope>NUCLEOTIDE SEQUENCE</scope>
    <source>
        <strain evidence="2">AH 44721</strain>
    </source>
</reference>
<dbReference type="OrthoDB" id="2662502at2759"/>
<feature type="region of interest" description="Disordered" evidence="1">
    <location>
        <begin position="1"/>
        <end position="25"/>
    </location>
</feature>
<feature type="region of interest" description="Disordered" evidence="1">
    <location>
        <begin position="212"/>
        <end position="234"/>
    </location>
</feature>
<accession>A0A9P5NMT6</accession>
<name>A0A9P5NMT6_GYMJU</name>
<dbReference type="InterPro" id="IPR046521">
    <property type="entry name" value="DUF6698"/>
</dbReference>
<sequence length="361" mass="41369">MAPTPSCPLPESLPNSSSQPESDEDLELDLAMQLVLYKQKYHKEKEEKKALMVDAATSSSSDEAQKSKKCKKGKSTLSYVKIQMHCQIDEFEGLEEDDVEDKKCEFEQSYVALCALFHLVPKFQKKLDEGNADEIANYYADLKDGANHGCSDNAGEEEYDWLRSFHVRVFYYKFKDDQEHLEDGFLKSSLLVKVFKHIFTLPSLAKQYIEEDSESDADETQPPKKKCKTAKNHNLKNQSKETVAKILHMNETVTPCSIAYAAVQLHFNLQTAEWWDEWYGGFNYEGLHNYIVDFFEDVQDATTKRRVRDLLAWWNMQIFPAAAAHRESNTEVSCKVMKQQWAACSALAPITNGQPPVMESR</sequence>
<evidence type="ECO:0000313" key="2">
    <source>
        <dbReference type="EMBL" id="KAF8894378.1"/>
    </source>
</evidence>
<evidence type="ECO:0000313" key="3">
    <source>
        <dbReference type="Proteomes" id="UP000724874"/>
    </source>
</evidence>
<dbReference type="Pfam" id="PF20414">
    <property type="entry name" value="DUF6698"/>
    <property type="match status" value="1"/>
</dbReference>
<dbReference type="AlphaFoldDB" id="A0A9P5NMT6"/>